<dbReference type="InterPro" id="IPR002312">
    <property type="entry name" value="Asp/Asn-tRNA-synth_IIb"/>
</dbReference>
<dbReference type="GO" id="GO:0003676">
    <property type="term" value="F:nucleic acid binding"/>
    <property type="evidence" value="ECO:0007669"/>
    <property type="project" value="InterPro"/>
</dbReference>
<dbReference type="Gene3D" id="2.40.50.140">
    <property type="entry name" value="Nucleic acid-binding proteins"/>
    <property type="match status" value="1"/>
</dbReference>
<dbReference type="PANTHER" id="PTHR22594">
    <property type="entry name" value="ASPARTYL/LYSYL-TRNA SYNTHETASE"/>
    <property type="match status" value="1"/>
</dbReference>
<name>A0A8J4PZN1_9MYCE</name>
<dbReference type="InterPro" id="IPR047090">
    <property type="entry name" value="AspRS_core"/>
</dbReference>
<dbReference type="PROSITE" id="PS50862">
    <property type="entry name" value="AA_TRNA_LIGASE_II"/>
    <property type="match status" value="1"/>
</dbReference>
<dbReference type="SUPFAM" id="SSF55681">
    <property type="entry name" value="Class II aaRS and biotin synthetases"/>
    <property type="match status" value="1"/>
</dbReference>
<evidence type="ECO:0000256" key="2">
    <source>
        <dbReference type="ARBA" id="ARBA00022598"/>
    </source>
</evidence>
<dbReference type="PRINTS" id="PR01042">
    <property type="entry name" value="TRNASYNTHASP"/>
</dbReference>
<evidence type="ECO:0000256" key="6">
    <source>
        <dbReference type="ARBA" id="ARBA00023146"/>
    </source>
</evidence>
<dbReference type="InterPro" id="IPR004364">
    <property type="entry name" value="Aa-tRNA-synt_II"/>
</dbReference>
<comment type="caution">
    <text evidence="8">The sequence shown here is derived from an EMBL/GenBank/DDBJ whole genome shotgun (WGS) entry which is preliminary data.</text>
</comment>
<dbReference type="SUPFAM" id="SSF55261">
    <property type="entry name" value="GAD domain-like"/>
    <property type="match status" value="1"/>
</dbReference>
<protein>
    <recommendedName>
        <fullName evidence="7">Aminoacyl-transfer RNA synthetases class-II family profile domain-containing protein</fullName>
    </recommendedName>
</protein>
<dbReference type="Gene3D" id="3.30.1360.30">
    <property type="entry name" value="GAD-like domain"/>
    <property type="match status" value="1"/>
</dbReference>
<dbReference type="InterPro" id="IPR045864">
    <property type="entry name" value="aa-tRNA-synth_II/BPL/LPL"/>
</dbReference>
<evidence type="ECO:0000256" key="1">
    <source>
        <dbReference type="ARBA" id="ARBA00006303"/>
    </source>
</evidence>
<dbReference type="CDD" id="cd04317">
    <property type="entry name" value="EcAspRS_like_N"/>
    <property type="match status" value="1"/>
</dbReference>
<dbReference type="InterPro" id="IPR012340">
    <property type="entry name" value="NA-bd_OB-fold"/>
</dbReference>
<dbReference type="SUPFAM" id="SSF50249">
    <property type="entry name" value="Nucleic acid-binding proteins"/>
    <property type="match status" value="1"/>
</dbReference>
<accession>A0A8J4PZN1</accession>
<keyword evidence="9" id="KW-1185">Reference proteome</keyword>
<dbReference type="Gene3D" id="3.30.930.10">
    <property type="entry name" value="Bira Bifunctional Protein, Domain 2"/>
    <property type="match status" value="1"/>
</dbReference>
<evidence type="ECO:0000256" key="5">
    <source>
        <dbReference type="ARBA" id="ARBA00022917"/>
    </source>
</evidence>
<keyword evidence="3" id="KW-0547">Nucleotide-binding</keyword>
<dbReference type="Pfam" id="PF02938">
    <property type="entry name" value="GAD"/>
    <property type="match status" value="1"/>
</dbReference>
<dbReference type="Pfam" id="PF00152">
    <property type="entry name" value="tRNA-synt_2"/>
    <property type="match status" value="1"/>
</dbReference>
<dbReference type="GO" id="GO:0005739">
    <property type="term" value="C:mitochondrion"/>
    <property type="evidence" value="ECO:0007669"/>
    <property type="project" value="TreeGrafter"/>
</dbReference>
<feature type="domain" description="Aminoacyl-transfer RNA synthetases class-II family profile" evidence="7">
    <location>
        <begin position="236"/>
        <end position="676"/>
    </location>
</feature>
<organism evidence="8 9">
    <name type="scientific">Polysphondylium violaceum</name>
    <dbReference type="NCBI Taxonomy" id="133409"/>
    <lineage>
        <taxon>Eukaryota</taxon>
        <taxon>Amoebozoa</taxon>
        <taxon>Evosea</taxon>
        <taxon>Eumycetozoa</taxon>
        <taxon>Dictyostelia</taxon>
        <taxon>Dictyosteliales</taxon>
        <taxon>Dictyosteliaceae</taxon>
        <taxon>Polysphondylium</taxon>
    </lineage>
</organism>
<evidence type="ECO:0000256" key="3">
    <source>
        <dbReference type="ARBA" id="ARBA00022741"/>
    </source>
</evidence>
<keyword evidence="6" id="KW-0030">Aminoacyl-tRNA synthetase</keyword>
<dbReference type="InterPro" id="IPR004365">
    <property type="entry name" value="NA-bd_OB_tRNA"/>
</dbReference>
<evidence type="ECO:0000313" key="9">
    <source>
        <dbReference type="Proteomes" id="UP000695562"/>
    </source>
</evidence>
<evidence type="ECO:0000259" key="7">
    <source>
        <dbReference type="PROSITE" id="PS50862"/>
    </source>
</evidence>
<dbReference type="EMBL" id="AJWJ01000103">
    <property type="protein sequence ID" value="KAF2075357.1"/>
    <property type="molecule type" value="Genomic_DNA"/>
</dbReference>
<dbReference type="OrthoDB" id="439710at2759"/>
<dbReference type="InterPro" id="IPR004115">
    <property type="entry name" value="GAD-like_sf"/>
</dbReference>
<proteinExistence type="inferred from homology"/>
<dbReference type="GO" id="GO:0006422">
    <property type="term" value="P:aspartyl-tRNA aminoacylation"/>
    <property type="evidence" value="ECO:0007669"/>
    <property type="project" value="TreeGrafter"/>
</dbReference>
<dbReference type="PANTHER" id="PTHR22594:SF5">
    <property type="entry name" value="ASPARTATE--TRNA LIGASE, MITOCHONDRIAL"/>
    <property type="match status" value="1"/>
</dbReference>
<keyword evidence="5" id="KW-0648">Protein biosynthesis</keyword>
<evidence type="ECO:0000313" key="8">
    <source>
        <dbReference type="EMBL" id="KAF2075357.1"/>
    </source>
</evidence>
<dbReference type="InterPro" id="IPR047089">
    <property type="entry name" value="Asp-tRNA-ligase_1_N"/>
</dbReference>
<evidence type="ECO:0000256" key="4">
    <source>
        <dbReference type="ARBA" id="ARBA00022840"/>
    </source>
</evidence>
<dbReference type="GO" id="GO:0004815">
    <property type="term" value="F:aspartate-tRNA ligase activity"/>
    <property type="evidence" value="ECO:0007669"/>
    <property type="project" value="TreeGrafter"/>
</dbReference>
<keyword evidence="4" id="KW-0067">ATP-binding</keyword>
<gene>
    <name evidence="8" type="ORF">CYY_003333</name>
</gene>
<dbReference type="InterPro" id="IPR004524">
    <property type="entry name" value="Asp-tRNA-ligase_1"/>
</dbReference>
<dbReference type="CDD" id="cd00777">
    <property type="entry name" value="AspRS_core"/>
    <property type="match status" value="1"/>
</dbReference>
<dbReference type="HAMAP" id="MF_00044">
    <property type="entry name" value="Asp_tRNA_synth_type1"/>
    <property type="match status" value="1"/>
</dbReference>
<dbReference type="Proteomes" id="UP000695562">
    <property type="component" value="Unassembled WGS sequence"/>
</dbReference>
<dbReference type="InterPro" id="IPR006195">
    <property type="entry name" value="aa-tRNA-synth_II"/>
</dbReference>
<dbReference type="AlphaFoldDB" id="A0A8J4PZN1"/>
<dbReference type="InterPro" id="IPR029351">
    <property type="entry name" value="GAD_dom"/>
</dbReference>
<dbReference type="NCBIfam" id="TIGR00459">
    <property type="entry name" value="aspS_bact"/>
    <property type="match status" value="1"/>
</dbReference>
<reference evidence="8" key="1">
    <citation type="submission" date="2020-01" db="EMBL/GenBank/DDBJ databases">
        <title>Development of genomics and gene disruption for Polysphondylium violaceum indicates a role for the polyketide synthase stlB in stalk morphogenesis.</title>
        <authorList>
            <person name="Narita B."/>
            <person name="Kawabe Y."/>
            <person name="Kin K."/>
            <person name="Saito T."/>
            <person name="Gibbs R."/>
            <person name="Kuspa A."/>
            <person name="Muzny D."/>
            <person name="Queller D."/>
            <person name="Richards S."/>
            <person name="Strassman J."/>
            <person name="Sucgang R."/>
            <person name="Worley K."/>
            <person name="Schaap P."/>
        </authorList>
    </citation>
    <scope>NUCLEOTIDE SEQUENCE</scope>
    <source>
        <strain evidence="8">QSvi11</strain>
    </source>
</reference>
<keyword evidence="2" id="KW-0436">Ligase</keyword>
<comment type="similarity">
    <text evidence="1">Belongs to the class-II aminoacyl-tRNA synthetase family. Type 1 subfamily.</text>
</comment>
<sequence length="706" mass="80543">MNVLRLNQKNNKLLLLNGGGRFTLSHQKKNKNFLTPNTHNQHQSILSSPTFNNNSKQQYTTISNNNDKLKQKNFNVIERTNTCGNIGSKDIGQDVILYGWINSIRNMADKVFLVIRDGHGKVQVYFNKSGDQQIKLKSNDPDIDFDESTPIDESIKQLKMESIVCIKGKVIARPLSMVNNKMSTGEIEIDAKEIHLLNNCVDLPFTIEHDGEKVTEEVRLKYRYVDLRRDEAQYNIRLRSKVAMAARNFLVENQFVEVETPTLFRPTPEGAREYLVPTRFKGQFYSLPQSPQQYKQLLMVGGIDRYFQLARCYRDEDLRSDRQPEFTQIDMELSFVNTEMIYSIIEGLVKKMWKEAGHNIDYKFPFYTYDQVLSKYGIDKPDTRYGLELNDVTSIFNTADTQVGIFKKELEKPSNKFKESIPMIKCIKLPQVMSKFTSKELDSIVTDSKTLLPNSPGVLMVKVSNKDTEWKSSISKYLSENEKQQLISQLDVNDGDVLLFSAGPRCLVEPLLGKVRIHCANMMKEKGLLEINPKKFNFLWVVDFPLFTPADYMDENSQLQSTHHPFTSPHPDDHHLLLNPSSGPSDYLKIRGLHYDIVVNGIELGGGSIRIHNPEVQLKVLKNVMRLEDHMIQRFNHLLTALSMGCPPHGGIALGFDRLCSLLVGSNSIRDVIAFPKTSGGRELMTNSPSAVTSKELEELHLSLLK</sequence>
<dbReference type="Pfam" id="PF01336">
    <property type="entry name" value="tRNA_anti-codon"/>
    <property type="match status" value="1"/>
</dbReference>
<dbReference type="GO" id="GO:0005524">
    <property type="term" value="F:ATP binding"/>
    <property type="evidence" value="ECO:0007669"/>
    <property type="project" value="UniProtKB-KW"/>
</dbReference>
<dbReference type="NCBIfam" id="NF001750">
    <property type="entry name" value="PRK00476.1"/>
    <property type="match status" value="1"/>
</dbReference>